<dbReference type="SUPFAM" id="SSF52540">
    <property type="entry name" value="P-loop containing nucleoside triphosphate hydrolases"/>
    <property type="match status" value="1"/>
</dbReference>
<protein>
    <submittedName>
        <fullName evidence="3">Recombinase RecF</fullName>
    </submittedName>
</protein>
<dbReference type="RefSeq" id="WP_100920297.1">
    <property type="nucleotide sequence ID" value="NZ_CP020370.1"/>
</dbReference>
<evidence type="ECO:0000259" key="1">
    <source>
        <dbReference type="Pfam" id="PF13175"/>
    </source>
</evidence>
<dbReference type="PANTHER" id="PTHR40396:SF1">
    <property type="entry name" value="ATPASE AAA-TYPE CORE DOMAIN-CONTAINING PROTEIN"/>
    <property type="match status" value="1"/>
</dbReference>
<dbReference type="PIRSF" id="PIRSF029347">
    <property type="entry name" value="RecF"/>
    <property type="match status" value="1"/>
</dbReference>
<dbReference type="Gene3D" id="3.40.50.300">
    <property type="entry name" value="P-loop containing nucleotide triphosphate hydrolases"/>
    <property type="match status" value="2"/>
</dbReference>
<evidence type="ECO:0000259" key="2">
    <source>
        <dbReference type="Pfam" id="PF13304"/>
    </source>
</evidence>
<organism evidence="3 4">
    <name type="scientific">Candidatus Thiodictyon syntrophicum</name>
    <dbReference type="NCBI Taxonomy" id="1166950"/>
    <lineage>
        <taxon>Bacteria</taxon>
        <taxon>Pseudomonadati</taxon>
        <taxon>Pseudomonadota</taxon>
        <taxon>Gammaproteobacteria</taxon>
        <taxon>Chromatiales</taxon>
        <taxon>Chromatiaceae</taxon>
        <taxon>Thiodictyon</taxon>
    </lineage>
</organism>
<dbReference type="InterPro" id="IPR014555">
    <property type="entry name" value="RecF-like"/>
</dbReference>
<feature type="domain" description="ATPase AAA-type core" evidence="2">
    <location>
        <begin position="278"/>
        <end position="377"/>
    </location>
</feature>
<accession>A0A2K8UAJ8</accession>
<reference evidence="3 4" key="1">
    <citation type="submission" date="2017-03" db="EMBL/GenBank/DDBJ databases">
        <title>Complete genome sequence of Candidatus 'Thiodictyon syntrophicum' sp. nov. strain Cad16T, a photolithoautotroph purple sulfur bacterium isolated from an alpine meromictic lake.</title>
        <authorList>
            <person name="Luedin S.M."/>
            <person name="Pothier J.F."/>
            <person name="Danza F."/>
            <person name="Storelli N."/>
            <person name="Wittwer M."/>
            <person name="Tonolla M."/>
        </authorList>
    </citation>
    <scope>NUCLEOTIDE SEQUENCE [LARGE SCALE GENOMIC DNA]</scope>
    <source>
        <strain evidence="3 4">Cad16T</strain>
    </source>
</reference>
<feature type="domain" description="Endonuclease GajA/Old nuclease/RecF-like AAA" evidence="1">
    <location>
        <begin position="1"/>
        <end position="46"/>
    </location>
</feature>
<proteinExistence type="predicted"/>
<evidence type="ECO:0000313" key="3">
    <source>
        <dbReference type="EMBL" id="AUB82575.1"/>
    </source>
</evidence>
<sequence>MLNRIRIKGYKSLRDVEVRLEPLSVLLGPNAAGKSNFLDALQLLSKIVGSRTLRDAFEPPYRGKPLESFSFGADGLKGLLAQDSLSFAIEVDFTLSDAVVETVNRGVRELKSALDPKAESSDDEPAPSVIQERNLRYRIAIEMLPRSGILRVSDEYLAALDHNGEPSGACKPYLVRHDDRLQLRLEGQESPSYRDLYLDHSILSFPNYPAHHPHVVAARMELGSWLFFYFEPRERMRAANPVKEVRHIGLMGEELPAYLNTLRALEPRQFAAVEKALKTILPQIDGIDVGVSDLGEVELRLRENGILVPARVLSEGTLRILGMLALTGAREPPSLIGFEEPENGIHPRRIQLIAELLKTRAGCGNTQYIVTTHSPILPDLIADTALYITRKTNAGTQIEPFSTWGPLARRGHIDDALMDGDDAGLSVSERLLRGDFDD</sequence>
<dbReference type="Proteomes" id="UP000232638">
    <property type="component" value="Chromosome"/>
</dbReference>
<dbReference type="AlphaFoldDB" id="A0A2K8UAJ8"/>
<name>A0A2K8UAJ8_9GAMM</name>
<dbReference type="InterPro" id="IPR003959">
    <property type="entry name" value="ATPase_AAA_core"/>
</dbReference>
<evidence type="ECO:0000313" key="4">
    <source>
        <dbReference type="Proteomes" id="UP000232638"/>
    </source>
</evidence>
<keyword evidence="4" id="KW-1185">Reference proteome</keyword>
<dbReference type="EMBL" id="CP020370">
    <property type="protein sequence ID" value="AUB82575.1"/>
    <property type="molecule type" value="Genomic_DNA"/>
</dbReference>
<dbReference type="KEGG" id="tsy:THSYN_17575"/>
<dbReference type="GO" id="GO:0016887">
    <property type="term" value="F:ATP hydrolysis activity"/>
    <property type="evidence" value="ECO:0007669"/>
    <property type="project" value="InterPro"/>
</dbReference>
<dbReference type="GO" id="GO:0005524">
    <property type="term" value="F:ATP binding"/>
    <property type="evidence" value="ECO:0007669"/>
    <property type="project" value="InterPro"/>
</dbReference>
<dbReference type="Pfam" id="PF13304">
    <property type="entry name" value="AAA_21"/>
    <property type="match status" value="1"/>
</dbReference>
<dbReference type="OrthoDB" id="104167at2"/>
<dbReference type="PANTHER" id="PTHR40396">
    <property type="entry name" value="ATPASE-LIKE PROTEIN"/>
    <property type="match status" value="1"/>
</dbReference>
<dbReference type="InterPro" id="IPR027417">
    <property type="entry name" value="P-loop_NTPase"/>
</dbReference>
<gene>
    <name evidence="3" type="ORF">THSYN_17575</name>
</gene>
<dbReference type="InterPro" id="IPR041685">
    <property type="entry name" value="AAA_GajA/Old/RecF-like"/>
</dbReference>
<dbReference type="Pfam" id="PF13175">
    <property type="entry name" value="AAA_15"/>
    <property type="match status" value="1"/>
</dbReference>